<evidence type="ECO:0000313" key="1">
    <source>
        <dbReference type="EMBL" id="EER10265.1"/>
    </source>
</evidence>
<evidence type="ECO:0000313" key="2">
    <source>
        <dbReference type="Proteomes" id="UP000007800"/>
    </source>
</evidence>
<dbReference type="EMBL" id="GG677694">
    <property type="protein sequence ID" value="EER10265.1"/>
    <property type="molecule type" value="Genomic_DNA"/>
</dbReference>
<gene>
    <name evidence="1" type="ORF">Pmar_PMAR011432</name>
</gene>
<proteinExistence type="predicted"/>
<sequence length="51" mass="5714">MSENEHECTEGADRDDFSREVFGDGLESAIADNDGDVDFASFLILARRMKM</sequence>
<dbReference type="RefSeq" id="XP_002778470.1">
    <property type="nucleotide sequence ID" value="XM_002778424.1"/>
</dbReference>
<dbReference type="Proteomes" id="UP000007800">
    <property type="component" value="Unassembled WGS sequence"/>
</dbReference>
<dbReference type="GeneID" id="9038832"/>
<dbReference type="InParanoid" id="C5KZ28"/>
<accession>C5KZ28</accession>
<name>C5KZ28_PERM5</name>
<dbReference type="AlphaFoldDB" id="C5KZ28"/>
<keyword evidence="2" id="KW-1185">Reference proteome</keyword>
<feature type="non-terminal residue" evidence="1">
    <location>
        <position position="51"/>
    </location>
</feature>
<organism evidence="2">
    <name type="scientific">Perkinsus marinus (strain ATCC 50983 / TXsc)</name>
    <dbReference type="NCBI Taxonomy" id="423536"/>
    <lineage>
        <taxon>Eukaryota</taxon>
        <taxon>Sar</taxon>
        <taxon>Alveolata</taxon>
        <taxon>Perkinsozoa</taxon>
        <taxon>Perkinsea</taxon>
        <taxon>Perkinsida</taxon>
        <taxon>Perkinsidae</taxon>
        <taxon>Perkinsus</taxon>
    </lineage>
</organism>
<protein>
    <submittedName>
        <fullName evidence="1">Uncharacterized protein</fullName>
    </submittedName>
</protein>
<reference evidence="1 2" key="1">
    <citation type="submission" date="2008-07" db="EMBL/GenBank/DDBJ databases">
        <authorList>
            <person name="El-Sayed N."/>
            <person name="Caler E."/>
            <person name="Inman J."/>
            <person name="Amedeo P."/>
            <person name="Hass B."/>
            <person name="Wortman J."/>
        </authorList>
    </citation>
    <scope>NUCLEOTIDE SEQUENCE [LARGE SCALE GENOMIC DNA]</scope>
    <source>
        <strain evidence="2">ATCC 50983 / TXsc</strain>
    </source>
</reference>